<reference evidence="2" key="2">
    <citation type="journal article" date="2021" name="PeerJ">
        <title>Extensive microbial diversity within the chicken gut microbiome revealed by metagenomics and culture.</title>
        <authorList>
            <person name="Gilroy R."/>
            <person name="Ravi A."/>
            <person name="Getino M."/>
            <person name="Pursley I."/>
            <person name="Horton D.L."/>
            <person name="Alikhan N.F."/>
            <person name="Baker D."/>
            <person name="Gharbi K."/>
            <person name="Hall N."/>
            <person name="Watson M."/>
            <person name="Adriaenssens E.M."/>
            <person name="Foster-Nyarko E."/>
            <person name="Jarju S."/>
            <person name="Secka A."/>
            <person name="Antonio M."/>
            <person name="Oren A."/>
            <person name="Chaudhuri R.R."/>
            <person name="La Ragione R."/>
            <person name="Hildebrand F."/>
            <person name="Pallen M.J."/>
        </authorList>
    </citation>
    <scope>NUCLEOTIDE SEQUENCE</scope>
    <source>
        <strain evidence="2">G3-3990</strain>
    </source>
</reference>
<dbReference type="Proteomes" id="UP000823641">
    <property type="component" value="Unassembled WGS sequence"/>
</dbReference>
<dbReference type="InterPro" id="IPR026444">
    <property type="entry name" value="Secre_tail"/>
</dbReference>
<gene>
    <name evidence="2" type="ORF">IAA73_03795</name>
</gene>
<comment type="caution">
    <text evidence="2">The sequence shown here is derived from an EMBL/GenBank/DDBJ whole genome shotgun (WGS) entry which is preliminary data.</text>
</comment>
<dbReference type="EMBL" id="JADIMG010000036">
    <property type="protein sequence ID" value="MBO8459439.1"/>
    <property type="molecule type" value="Genomic_DNA"/>
</dbReference>
<sequence>MKKFLLVGMILFSWNLLMAQDDVVRDGSTCENAILFDWDNGHIQDANQTLWYAVTLDDSFLNKELVLYLNNLTSDSITVVAFAYLNCASDARPARTDSTAMSANQFKTTSMQAIFVNHIIKNLGGTVYFKLTTEEGSIQFSSFARIPEPTALQENRENGFKVYPNKAAAGTALTVELPEAGTLRLFDLLGRMLQQWTCTGNIQTLAVEQAGTYLLQFHNGERSYQTLLMCE</sequence>
<protein>
    <submittedName>
        <fullName evidence="2">T9SS type A sorting domain-containing protein</fullName>
    </submittedName>
</protein>
<keyword evidence="1" id="KW-0732">Signal</keyword>
<name>A0A9D9N3Z6_9BACT</name>
<evidence type="ECO:0000256" key="1">
    <source>
        <dbReference type="SAM" id="SignalP"/>
    </source>
</evidence>
<feature type="signal peptide" evidence="1">
    <location>
        <begin position="1"/>
        <end position="19"/>
    </location>
</feature>
<organism evidence="2 3">
    <name type="scientific">Candidatus Gallipaludibacter merdavium</name>
    <dbReference type="NCBI Taxonomy" id="2840839"/>
    <lineage>
        <taxon>Bacteria</taxon>
        <taxon>Pseudomonadati</taxon>
        <taxon>Bacteroidota</taxon>
        <taxon>Bacteroidia</taxon>
        <taxon>Bacteroidales</taxon>
        <taxon>Candidatus Gallipaludibacter</taxon>
    </lineage>
</organism>
<feature type="chain" id="PRO_5038658981" evidence="1">
    <location>
        <begin position="20"/>
        <end position="231"/>
    </location>
</feature>
<dbReference type="NCBIfam" id="TIGR04183">
    <property type="entry name" value="Por_Secre_tail"/>
    <property type="match status" value="1"/>
</dbReference>
<reference evidence="2" key="1">
    <citation type="submission" date="2020-10" db="EMBL/GenBank/DDBJ databases">
        <authorList>
            <person name="Gilroy R."/>
        </authorList>
    </citation>
    <scope>NUCLEOTIDE SEQUENCE</scope>
    <source>
        <strain evidence="2">G3-3990</strain>
    </source>
</reference>
<dbReference type="AlphaFoldDB" id="A0A9D9N3Z6"/>
<accession>A0A9D9N3Z6</accession>
<evidence type="ECO:0000313" key="2">
    <source>
        <dbReference type="EMBL" id="MBO8459439.1"/>
    </source>
</evidence>
<proteinExistence type="predicted"/>
<evidence type="ECO:0000313" key="3">
    <source>
        <dbReference type="Proteomes" id="UP000823641"/>
    </source>
</evidence>